<feature type="compositionally biased region" description="Polar residues" evidence="1">
    <location>
        <begin position="128"/>
        <end position="140"/>
    </location>
</feature>
<protein>
    <submittedName>
        <fullName evidence="2">Uncharacterized protein</fullName>
    </submittedName>
</protein>
<feature type="region of interest" description="Disordered" evidence="1">
    <location>
        <begin position="114"/>
        <end position="166"/>
    </location>
</feature>
<evidence type="ECO:0000313" key="2">
    <source>
        <dbReference type="EMBL" id="MEY6432151.1"/>
    </source>
</evidence>
<name>A0ABV4BCJ6_9GAMM</name>
<evidence type="ECO:0000313" key="3">
    <source>
        <dbReference type="Proteomes" id="UP001564408"/>
    </source>
</evidence>
<gene>
    <name evidence="2" type="ORF">ABC977_06960</name>
</gene>
<evidence type="ECO:0000256" key="1">
    <source>
        <dbReference type="SAM" id="MobiDB-lite"/>
    </source>
</evidence>
<sequence length="166" mass="18277">MAKNIAPGARVTIRDEDWIVRRIDLCDDGGHALSCDGLSELVRGTSAIFLDRLEDDIAVHDPASTQLFQDESPYFGQALLYLESQRLRTVANDQQMHRAHQAAMQSAAYQRVPAEKAQRMRLKPHLHPTSSPTSRPNGSVTAPYAPTTPAARPCSRSTSWSPKPSA</sequence>
<reference evidence="2 3" key="1">
    <citation type="submission" date="2024-05" db="EMBL/GenBank/DDBJ databases">
        <title>Genome Sequence and Characterization of the New Strain Purple Sulfur Bacterium of Genus Thioalkalicoccus.</title>
        <authorList>
            <person name="Bryantseva I.A."/>
            <person name="Kyndt J.A."/>
            <person name="Imhoff J.F."/>
        </authorList>
    </citation>
    <scope>NUCLEOTIDE SEQUENCE [LARGE SCALE GENOMIC DNA]</scope>
    <source>
        <strain evidence="2 3">Um2</strain>
    </source>
</reference>
<dbReference type="RefSeq" id="WP_369666535.1">
    <property type="nucleotide sequence ID" value="NZ_JBDKXB010000006.1"/>
</dbReference>
<feature type="compositionally biased region" description="Polar residues" evidence="1">
    <location>
        <begin position="155"/>
        <end position="166"/>
    </location>
</feature>
<feature type="compositionally biased region" description="Low complexity" evidence="1">
    <location>
        <begin position="141"/>
        <end position="153"/>
    </location>
</feature>
<keyword evidence="3" id="KW-1185">Reference proteome</keyword>
<dbReference type="Proteomes" id="UP001564408">
    <property type="component" value="Unassembled WGS sequence"/>
</dbReference>
<comment type="caution">
    <text evidence="2">The sequence shown here is derived from an EMBL/GenBank/DDBJ whole genome shotgun (WGS) entry which is preliminary data.</text>
</comment>
<accession>A0ABV4BCJ6</accession>
<organism evidence="2 3">
    <name type="scientific">Thioalkalicoccus limnaeus</name>
    <dbReference type="NCBI Taxonomy" id="120681"/>
    <lineage>
        <taxon>Bacteria</taxon>
        <taxon>Pseudomonadati</taxon>
        <taxon>Pseudomonadota</taxon>
        <taxon>Gammaproteobacteria</taxon>
        <taxon>Chromatiales</taxon>
        <taxon>Chromatiaceae</taxon>
        <taxon>Thioalkalicoccus</taxon>
    </lineage>
</organism>
<proteinExistence type="predicted"/>
<dbReference type="EMBL" id="JBDKXB010000006">
    <property type="protein sequence ID" value="MEY6432151.1"/>
    <property type="molecule type" value="Genomic_DNA"/>
</dbReference>